<evidence type="ECO:0000313" key="2">
    <source>
        <dbReference type="EMBL" id="CAM76450.1"/>
    </source>
</evidence>
<reference evidence="2" key="1">
    <citation type="journal article" date="2007" name="J. Bacteriol.">
        <title>Comparative genome analysis of four magnetotactic bacteria reveals a complex set of group-specific genes implicated in magnetosome biomineralization and function.</title>
        <authorList>
            <person name="Richter M."/>
            <person name="Kube M."/>
            <person name="Bazylinski D.A."/>
            <person name="Lombardot T."/>
            <person name="Gloeckner F.O."/>
            <person name="Reinhardt R."/>
            <person name="Schueler D."/>
        </authorList>
    </citation>
    <scope>NUCLEOTIDE SEQUENCE</scope>
    <source>
        <strain evidence="2">MSR-1</strain>
    </source>
</reference>
<dbReference type="PANTHER" id="PTHR37850:SF3">
    <property type="entry name" value="BLR7815 PROTEIN"/>
    <property type="match status" value="1"/>
</dbReference>
<evidence type="ECO:0000259" key="1">
    <source>
        <dbReference type="SMART" id="SM00858"/>
    </source>
</evidence>
<dbReference type="Pfam" id="PF08666">
    <property type="entry name" value="SAF"/>
    <property type="match status" value="1"/>
</dbReference>
<organism evidence="2">
    <name type="scientific">Magnetospirillum gryphiswaldense</name>
    <dbReference type="NCBI Taxonomy" id="55518"/>
    <lineage>
        <taxon>Bacteria</taxon>
        <taxon>Pseudomonadati</taxon>
        <taxon>Pseudomonadota</taxon>
        <taxon>Alphaproteobacteria</taxon>
        <taxon>Rhodospirillales</taxon>
        <taxon>Rhodospirillaceae</taxon>
        <taxon>Magnetospirillum</taxon>
    </lineage>
</organism>
<accession>A4U0P3</accession>
<dbReference type="Pfam" id="PF21135">
    <property type="entry name" value="DRL_cat"/>
    <property type="match status" value="1"/>
</dbReference>
<dbReference type="InterPro" id="IPR048423">
    <property type="entry name" value="DRL_cat"/>
</dbReference>
<dbReference type="AlphaFoldDB" id="A4U0P3"/>
<dbReference type="SMART" id="SM00858">
    <property type="entry name" value="SAF"/>
    <property type="match status" value="1"/>
</dbReference>
<dbReference type="RefSeq" id="WP_106002168.1">
    <property type="nucleotide sequence ID" value="NZ_CP027527.1"/>
</dbReference>
<protein>
    <submittedName>
        <fullName evidence="2">Homoserine dehydrogenase</fullName>
    </submittedName>
</protein>
<dbReference type="EMBL" id="CU459003">
    <property type="protein sequence ID" value="CAM76450.1"/>
    <property type="molecule type" value="Genomic_DNA"/>
</dbReference>
<proteinExistence type="predicted"/>
<dbReference type="Gene3D" id="3.40.50.720">
    <property type="entry name" value="NAD(P)-binding Rossmann-like Domain"/>
    <property type="match status" value="1"/>
</dbReference>
<dbReference type="InterPro" id="IPR036291">
    <property type="entry name" value="NAD(P)-bd_dom_sf"/>
</dbReference>
<dbReference type="PANTHER" id="PTHR37850">
    <property type="entry name" value="STRU PROTEIN"/>
    <property type="match status" value="1"/>
</dbReference>
<dbReference type="SUPFAM" id="SSF51735">
    <property type="entry name" value="NAD(P)-binding Rossmann-fold domains"/>
    <property type="match status" value="1"/>
</dbReference>
<dbReference type="CDD" id="cd11616">
    <property type="entry name" value="SAF_DH_OX_like"/>
    <property type="match status" value="1"/>
</dbReference>
<sequence>MSLTSLMADRLAHGRPIRAGVIGASKFATLFLAQARHLPALHVAALADVNPERAHTALALAAWPPAKAVARSLADAIDSGGTWVTGDPMSLCEQEGLDVLFEASNDAPRAISHAIAAMECGIHVVMASIEADSLAGPWLAEQAARRGILYSLAYGDQPALICELVDWARACGFQIAAAGRGMAWKPGNEAITPDTAWTHLGLSPEQARARDHDATGVTATLDGTRAALELASVANATLLEPPQSGLAFLPCGTHDLPHVFRPQHDGGRLPQAGMVEAASCLEPDGRAVAGALRWGVFVTFTSPASHSTRSFAEFGLLTDDSGSYAARWRPHRLAGLEAALSVISVCLRGEHTGCPRAWVADVAAIAKRNLKPGDILDGIGGHTVRGILLPSSASVTGNLLPVSLSQGAVLKAHVAAGQPIALSQVDLGQACQAVLDIRRQMKTP</sequence>
<gene>
    <name evidence="2" type="ORF">MGR_3177</name>
</gene>
<feature type="domain" description="SAF" evidence="1">
    <location>
        <begin position="361"/>
        <end position="426"/>
    </location>
</feature>
<name>A4U0P3_9PROT</name>
<dbReference type="InterPro" id="IPR013974">
    <property type="entry name" value="SAF"/>
</dbReference>